<gene>
    <name evidence="3" type="ORF">BGZ65_004348</name>
</gene>
<sequence length="218" mass="23797">MDANNDLELENYASDASENDDIIDDDQELLALLRGEHSALYGSSSTDREQLLHSDTTDLSKLASTSSYFGGAPTVVDTIPARGAPASQASNLSLYTVNSSDLTGYQTEFLLHGITAVPMEEIAESSGAPEPLVSLGENVALTDTIRTQAARSLAVNRIYQDLLSKHLQEVSAARARNRDFNTQLQDLIQRRETAQQAPFLPSTKTRLCPPYFFEQNGD</sequence>
<reference evidence="3" key="1">
    <citation type="journal article" date="2020" name="Fungal Divers.">
        <title>Resolving the Mortierellaceae phylogeny through synthesis of multi-gene phylogenetics and phylogenomics.</title>
        <authorList>
            <person name="Vandepol N."/>
            <person name="Liber J."/>
            <person name="Desiro A."/>
            <person name="Na H."/>
            <person name="Kennedy M."/>
            <person name="Barry K."/>
            <person name="Grigoriev I.V."/>
            <person name="Miller A.N."/>
            <person name="O'Donnell K."/>
            <person name="Stajich J.E."/>
            <person name="Bonito G."/>
        </authorList>
    </citation>
    <scope>NUCLEOTIDE SEQUENCE</scope>
    <source>
        <strain evidence="3">MES-2147</strain>
    </source>
</reference>
<evidence type="ECO:0000313" key="4">
    <source>
        <dbReference type="Proteomes" id="UP000749646"/>
    </source>
</evidence>
<dbReference type="EMBL" id="JAAAHW010009987">
    <property type="protein sequence ID" value="KAF9932725.1"/>
    <property type="molecule type" value="Genomic_DNA"/>
</dbReference>
<comment type="caution">
    <text evidence="3">The sequence shown here is derived from an EMBL/GenBank/DDBJ whole genome shotgun (WGS) entry which is preliminary data.</text>
</comment>
<organism evidence="3 4">
    <name type="scientific">Modicella reniformis</name>
    <dbReference type="NCBI Taxonomy" id="1440133"/>
    <lineage>
        <taxon>Eukaryota</taxon>
        <taxon>Fungi</taxon>
        <taxon>Fungi incertae sedis</taxon>
        <taxon>Mucoromycota</taxon>
        <taxon>Mortierellomycotina</taxon>
        <taxon>Mortierellomycetes</taxon>
        <taxon>Mortierellales</taxon>
        <taxon>Mortierellaceae</taxon>
        <taxon>Modicella</taxon>
    </lineage>
</organism>
<dbReference type="AlphaFoldDB" id="A0A9P6LSJ6"/>
<keyword evidence="1" id="KW-0175">Coiled coil</keyword>
<feature type="non-terminal residue" evidence="3">
    <location>
        <position position="1"/>
    </location>
</feature>
<accession>A0A9P6LSJ6</accession>
<feature type="coiled-coil region" evidence="1">
    <location>
        <begin position="170"/>
        <end position="197"/>
    </location>
</feature>
<feature type="region of interest" description="Disordered" evidence="2">
    <location>
        <begin position="1"/>
        <end position="20"/>
    </location>
</feature>
<dbReference type="OrthoDB" id="2143914at2759"/>
<evidence type="ECO:0000256" key="1">
    <source>
        <dbReference type="SAM" id="Coils"/>
    </source>
</evidence>
<evidence type="ECO:0000313" key="3">
    <source>
        <dbReference type="EMBL" id="KAF9932725.1"/>
    </source>
</evidence>
<keyword evidence="4" id="KW-1185">Reference proteome</keyword>
<evidence type="ECO:0000256" key="2">
    <source>
        <dbReference type="SAM" id="MobiDB-lite"/>
    </source>
</evidence>
<proteinExistence type="predicted"/>
<dbReference type="Proteomes" id="UP000749646">
    <property type="component" value="Unassembled WGS sequence"/>
</dbReference>
<name>A0A9P6LSJ6_9FUNG</name>
<protein>
    <submittedName>
        <fullName evidence="3">Uncharacterized protein</fullName>
    </submittedName>
</protein>